<dbReference type="Proteomes" id="UP000063234">
    <property type="component" value="Chromosome"/>
</dbReference>
<comment type="catalytic activity">
    <reaction evidence="9">
        <text>S-methyl-5'-thioadenosine + phosphate = 5-(methylsulfanyl)-alpha-D-ribose 1-phosphate + adenine</text>
        <dbReference type="Rhea" id="RHEA:11852"/>
        <dbReference type="ChEBI" id="CHEBI:16708"/>
        <dbReference type="ChEBI" id="CHEBI:17509"/>
        <dbReference type="ChEBI" id="CHEBI:43474"/>
        <dbReference type="ChEBI" id="CHEBI:58533"/>
        <dbReference type="EC" id="2.4.2.28"/>
    </reaction>
    <physiologicalReaction direction="left-to-right" evidence="9">
        <dbReference type="Rhea" id="RHEA:11853"/>
    </physiologicalReaction>
</comment>
<comment type="catalytic activity">
    <reaction evidence="8">
        <text>adenosine + phosphate = alpha-D-ribose 1-phosphate + adenine</text>
        <dbReference type="Rhea" id="RHEA:27642"/>
        <dbReference type="ChEBI" id="CHEBI:16335"/>
        <dbReference type="ChEBI" id="CHEBI:16708"/>
        <dbReference type="ChEBI" id="CHEBI:43474"/>
        <dbReference type="ChEBI" id="CHEBI:57720"/>
        <dbReference type="EC" id="2.4.2.1"/>
    </reaction>
    <physiologicalReaction direction="left-to-right" evidence="8">
        <dbReference type="Rhea" id="RHEA:27643"/>
    </physiologicalReaction>
</comment>
<dbReference type="InterPro" id="IPR003730">
    <property type="entry name" value="Cu_polyphenol_OxRdtase"/>
</dbReference>
<name>A0A0S3QS09_THET7</name>
<dbReference type="CDD" id="cd16833">
    <property type="entry name" value="YfiH"/>
    <property type="match status" value="1"/>
</dbReference>
<evidence type="ECO:0000256" key="6">
    <source>
        <dbReference type="ARBA" id="ARBA00022833"/>
    </source>
</evidence>
<comment type="catalytic activity">
    <reaction evidence="7">
        <text>adenosine + H2O + H(+) = inosine + NH4(+)</text>
        <dbReference type="Rhea" id="RHEA:24408"/>
        <dbReference type="ChEBI" id="CHEBI:15377"/>
        <dbReference type="ChEBI" id="CHEBI:15378"/>
        <dbReference type="ChEBI" id="CHEBI:16335"/>
        <dbReference type="ChEBI" id="CHEBI:17596"/>
        <dbReference type="ChEBI" id="CHEBI:28938"/>
        <dbReference type="EC" id="3.5.4.4"/>
    </reaction>
    <physiologicalReaction direction="left-to-right" evidence="7">
        <dbReference type="Rhea" id="RHEA:24409"/>
    </physiologicalReaction>
</comment>
<evidence type="ECO:0000313" key="10">
    <source>
        <dbReference type="EMBL" id="BAT71085.1"/>
    </source>
</evidence>
<reference evidence="11" key="1">
    <citation type="journal article" date="2018" name="Science">
        <title>A primordial and reversible TCA cycle in a facultatively chemolithoautotrophic thermophile.</title>
        <authorList>
            <person name="Nunoura T."/>
            <person name="Chikaraishi Y."/>
            <person name="Izaki R."/>
            <person name="Suwa T."/>
            <person name="Sato T."/>
            <person name="Harada T."/>
            <person name="Mori K."/>
            <person name="Kato Y."/>
            <person name="Miyazaki M."/>
            <person name="Shimamura S."/>
            <person name="Yanagawa K."/>
            <person name="Shuto A."/>
            <person name="Ohkouchi N."/>
            <person name="Fujita N."/>
            <person name="Takaki Y."/>
            <person name="Atomi H."/>
            <person name="Takai K."/>
        </authorList>
    </citation>
    <scope>NUCLEOTIDE SEQUENCE [LARGE SCALE GENOMIC DNA]</scope>
    <source>
        <strain evidence="11">DSM 17441 / JCM 13301 / NBRC 103674 / ABI70S6</strain>
    </source>
</reference>
<dbReference type="AlphaFoldDB" id="A0A0S3QS09"/>
<keyword evidence="11" id="KW-1185">Reference proteome</keyword>
<organism evidence="10 11">
    <name type="scientific">Thermosulfidibacter takaii (strain DSM 17441 / JCM 13301 / NBRC 103674 / ABI70S6)</name>
    <dbReference type="NCBI Taxonomy" id="1298851"/>
    <lineage>
        <taxon>Bacteria</taxon>
        <taxon>Pseudomonadati</taxon>
        <taxon>Thermosulfidibacterota</taxon>
        <taxon>Thermosulfidibacteria</taxon>
        <taxon>Thermosulfidibacterales</taxon>
        <taxon>Thermosulfidibacteraceae</taxon>
    </lineage>
</organism>
<dbReference type="PANTHER" id="PTHR30616">
    <property type="entry name" value="UNCHARACTERIZED PROTEIN YFIH"/>
    <property type="match status" value="1"/>
</dbReference>
<evidence type="ECO:0000256" key="4">
    <source>
        <dbReference type="ARBA" id="ARBA00022723"/>
    </source>
</evidence>
<dbReference type="STRING" id="1298851.TST_0276"/>
<dbReference type="SUPFAM" id="SSF64438">
    <property type="entry name" value="CNF1/YfiH-like putative cysteine hydrolases"/>
    <property type="match status" value="1"/>
</dbReference>
<dbReference type="GO" id="GO:0017061">
    <property type="term" value="F:S-methyl-5-thioadenosine phosphorylase activity"/>
    <property type="evidence" value="ECO:0007669"/>
    <property type="project" value="UniProtKB-EC"/>
</dbReference>
<evidence type="ECO:0000256" key="7">
    <source>
        <dbReference type="ARBA" id="ARBA00047989"/>
    </source>
</evidence>
<evidence type="ECO:0000256" key="1">
    <source>
        <dbReference type="ARBA" id="ARBA00000553"/>
    </source>
</evidence>
<dbReference type="InterPro" id="IPR011324">
    <property type="entry name" value="Cytotoxic_necrot_fac-like_cat"/>
</dbReference>
<dbReference type="RefSeq" id="WP_068548964.1">
    <property type="nucleotide sequence ID" value="NZ_AP013035.1"/>
</dbReference>
<evidence type="ECO:0000256" key="2">
    <source>
        <dbReference type="ARBA" id="ARBA00007353"/>
    </source>
</evidence>
<dbReference type="PANTHER" id="PTHR30616:SF2">
    <property type="entry name" value="PURINE NUCLEOSIDE PHOSPHORYLASE LACC1"/>
    <property type="match status" value="1"/>
</dbReference>
<comment type="similarity">
    <text evidence="2">Belongs to the purine nucleoside phosphorylase YfiH/LACC1 family.</text>
</comment>
<accession>A0A0S3QS09</accession>
<dbReference type="GO" id="GO:0016787">
    <property type="term" value="F:hydrolase activity"/>
    <property type="evidence" value="ECO:0007669"/>
    <property type="project" value="UniProtKB-KW"/>
</dbReference>
<keyword evidence="5" id="KW-0378">Hydrolase</keyword>
<dbReference type="KEGG" id="ttk:TST_0276"/>
<keyword evidence="4" id="KW-0479">Metal-binding</keyword>
<protein>
    <recommendedName>
        <fullName evidence="12">Purine nucleoside phosphorylase</fullName>
    </recommendedName>
</protein>
<proteinExistence type="inferred from homology"/>
<evidence type="ECO:0000256" key="9">
    <source>
        <dbReference type="ARBA" id="ARBA00049893"/>
    </source>
</evidence>
<gene>
    <name evidence="10" type="primary">yfiH</name>
    <name evidence="10" type="ORF">TST_0276</name>
</gene>
<keyword evidence="3" id="KW-0808">Transferase</keyword>
<sequence>MYYIFKPFKGRYTVLFTDATLNLSWKLQNQEDAARNWQQIKKIVGTASLHTAYLTQIHSPIIRKVTTPGYQGPGDGLYTFKSNIALFVLTADCLPVILVEPETGFTCVLHCGWKPLAKGILSQLHKIIQEEKVPTSRIKAYLGPCIDACCYSVGNEFKNFFPTEFLLTRGPKLHFSLKEFVIRELIKIGVKNITNVVQCTECNSHYFSFRRDKTTQRQTGLVIKHY</sequence>
<dbReference type="Gene3D" id="3.60.140.10">
    <property type="entry name" value="CNF1/YfiH-like putative cysteine hydrolases"/>
    <property type="match status" value="1"/>
</dbReference>
<evidence type="ECO:0000313" key="11">
    <source>
        <dbReference type="Proteomes" id="UP000063234"/>
    </source>
</evidence>
<evidence type="ECO:0000256" key="8">
    <source>
        <dbReference type="ARBA" id="ARBA00048968"/>
    </source>
</evidence>
<keyword evidence="6" id="KW-0862">Zinc</keyword>
<evidence type="ECO:0000256" key="3">
    <source>
        <dbReference type="ARBA" id="ARBA00022679"/>
    </source>
</evidence>
<dbReference type="GO" id="GO:0005507">
    <property type="term" value="F:copper ion binding"/>
    <property type="evidence" value="ECO:0007669"/>
    <property type="project" value="TreeGrafter"/>
</dbReference>
<evidence type="ECO:0008006" key="12">
    <source>
        <dbReference type="Google" id="ProtNLM"/>
    </source>
</evidence>
<dbReference type="OrthoDB" id="4279at2"/>
<dbReference type="Pfam" id="PF02578">
    <property type="entry name" value="Cu-oxidase_4"/>
    <property type="match status" value="1"/>
</dbReference>
<dbReference type="InterPro" id="IPR038371">
    <property type="entry name" value="Cu_polyphenol_OxRdtase_sf"/>
</dbReference>
<evidence type="ECO:0000256" key="5">
    <source>
        <dbReference type="ARBA" id="ARBA00022801"/>
    </source>
</evidence>
<comment type="catalytic activity">
    <reaction evidence="1">
        <text>inosine + phosphate = alpha-D-ribose 1-phosphate + hypoxanthine</text>
        <dbReference type="Rhea" id="RHEA:27646"/>
        <dbReference type="ChEBI" id="CHEBI:17368"/>
        <dbReference type="ChEBI" id="CHEBI:17596"/>
        <dbReference type="ChEBI" id="CHEBI:43474"/>
        <dbReference type="ChEBI" id="CHEBI:57720"/>
        <dbReference type="EC" id="2.4.2.1"/>
    </reaction>
    <physiologicalReaction direction="left-to-right" evidence="1">
        <dbReference type="Rhea" id="RHEA:27647"/>
    </physiologicalReaction>
</comment>
<dbReference type="EMBL" id="AP013035">
    <property type="protein sequence ID" value="BAT71085.1"/>
    <property type="molecule type" value="Genomic_DNA"/>
</dbReference>